<feature type="domain" description="Phage tail collar" evidence="1">
    <location>
        <begin position="7"/>
        <end position="63"/>
    </location>
</feature>
<evidence type="ECO:0000313" key="3">
    <source>
        <dbReference type="Proteomes" id="UP000589896"/>
    </source>
</evidence>
<reference evidence="2 3" key="1">
    <citation type="submission" date="2020-07" db="EMBL/GenBank/DDBJ databases">
        <title>isolation of Luteimonas sp. SJ-16.</title>
        <authorList>
            <person name="Huang X.-X."/>
            <person name="Xu L."/>
            <person name="Sun J.-Q."/>
        </authorList>
    </citation>
    <scope>NUCLEOTIDE SEQUENCE [LARGE SCALE GENOMIC DNA]</scope>
    <source>
        <strain evidence="2 3">SJ-16</strain>
    </source>
</reference>
<gene>
    <name evidence="2" type="ORF">H0E82_00920</name>
</gene>
<dbReference type="RefSeq" id="WP_180543098.1">
    <property type="nucleotide sequence ID" value="NZ_JACCJZ010000004.1"/>
</dbReference>
<sequence length="182" mass="18968">MSEFFIGQIMMTGFGFAPRDWAQCNGQFLPINQNQALFSLLGTQYGGDGMTLFRLPDLRSRTPVGYASSVDPNWQPLPMQAGESGGVESVALRSSEVPSHGHAVHAASGPANSRLPGGRAFAASTNSAGAAVPIYGAASGPKVTLAQQSVGTIGAAQPHSNMQPYAAINFCIALQGIYPSRN</sequence>
<dbReference type="InterPro" id="IPR011083">
    <property type="entry name" value="Phage_tail_collar_dom"/>
</dbReference>
<dbReference type="EMBL" id="JACCJZ010000004">
    <property type="protein sequence ID" value="NYZ61327.1"/>
    <property type="molecule type" value="Genomic_DNA"/>
</dbReference>
<proteinExistence type="predicted"/>
<dbReference type="AlphaFoldDB" id="A0A7Z0TXG2"/>
<dbReference type="Proteomes" id="UP000589896">
    <property type="component" value="Unassembled WGS sequence"/>
</dbReference>
<dbReference type="InterPro" id="IPR037053">
    <property type="entry name" value="Phage_tail_collar_dom_sf"/>
</dbReference>
<name>A0A7Z0TXG2_9GAMM</name>
<dbReference type="Pfam" id="PF07484">
    <property type="entry name" value="Collar"/>
    <property type="match status" value="1"/>
</dbReference>
<accession>A0A7Z0TXG2</accession>
<comment type="caution">
    <text evidence="2">The sequence shown here is derived from an EMBL/GenBank/DDBJ whole genome shotgun (WGS) entry which is preliminary data.</text>
</comment>
<dbReference type="SUPFAM" id="SSF88874">
    <property type="entry name" value="Receptor-binding domain of short tail fibre protein gp12"/>
    <property type="match status" value="1"/>
</dbReference>
<protein>
    <submittedName>
        <fullName evidence="2">Phage tail protein</fullName>
    </submittedName>
</protein>
<keyword evidence="3" id="KW-1185">Reference proteome</keyword>
<evidence type="ECO:0000259" key="1">
    <source>
        <dbReference type="Pfam" id="PF07484"/>
    </source>
</evidence>
<dbReference type="Gene3D" id="3.90.1340.10">
    <property type="entry name" value="Phage tail collar domain"/>
    <property type="match status" value="1"/>
</dbReference>
<evidence type="ECO:0000313" key="2">
    <source>
        <dbReference type="EMBL" id="NYZ61327.1"/>
    </source>
</evidence>
<organism evidence="2 3">
    <name type="scientific">Luteimonas deserti</name>
    <dbReference type="NCBI Taxonomy" id="2752306"/>
    <lineage>
        <taxon>Bacteria</taxon>
        <taxon>Pseudomonadati</taxon>
        <taxon>Pseudomonadota</taxon>
        <taxon>Gammaproteobacteria</taxon>
        <taxon>Lysobacterales</taxon>
        <taxon>Lysobacteraceae</taxon>
        <taxon>Luteimonas</taxon>
    </lineage>
</organism>